<evidence type="ECO:0000256" key="6">
    <source>
        <dbReference type="ARBA" id="ARBA00022840"/>
    </source>
</evidence>
<dbReference type="PROSITE" id="PS00107">
    <property type="entry name" value="PROTEIN_KINASE_ATP"/>
    <property type="match status" value="1"/>
</dbReference>
<dbReference type="InterPro" id="IPR000719">
    <property type="entry name" value="Prot_kinase_dom"/>
</dbReference>
<gene>
    <name evidence="13" type="ORF">BZA70DRAFT_264686</name>
</gene>
<keyword evidence="14" id="KW-1185">Reference proteome</keyword>
<protein>
    <recommendedName>
        <fullName evidence="1">non-specific serine/threonine protein kinase</fullName>
        <ecNumber evidence="1">2.7.11.1</ecNumber>
    </recommendedName>
</protein>
<dbReference type="RefSeq" id="XP_064770340.1">
    <property type="nucleotide sequence ID" value="XM_064910917.1"/>
</dbReference>
<evidence type="ECO:0000256" key="8">
    <source>
        <dbReference type="ARBA" id="ARBA00048679"/>
    </source>
</evidence>
<dbReference type="InterPro" id="IPR011009">
    <property type="entry name" value="Kinase-like_dom_sf"/>
</dbReference>
<evidence type="ECO:0000256" key="7">
    <source>
        <dbReference type="ARBA" id="ARBA00047899"/>
    </source>
</evidence>
<dbReference type="SMART" id="SM00220">
    <property type="entry name" value="S_TKc"/>
    <property type="match status" value="1"/>
</dbReference>
<dbReference type="Proteomes" id="UP001498771">
    <property type="component" value="Unassembled WGS sequence"/>
</dbReference>
<keyword evidence="5" id="KW-0418">Kinase</keyword>
<evidence type="ECO:0000256" key="4">
    <source>
        <dbReference type="ARBA" id="ARBA00022741"/>
    </source>
</evidence>
<evidence type="ECO:0000256" key="11">
    <source>
        <dbReference type="SAM" id="MobiDB-lite"/>
    </source>
</evidence>
<evidence type="ECO:0000256" key="10">
    <source>
        <dbReference type="RuleBase" id="RU000304"/>
    </source>
</evidence>
<dbReference type="EMBL" id="JBBJBU010000001">
    <property type="protein sequence ID" value="KAK7207307.1"/>
    <property type="molecule type" value="Genomic_DNA"/>
</dbReference>
<evidence type="ECO:0000313" key="14">
    <source>
        <dbReference type="Proteomes" id="UP001498771"/>
    </source>
</evidence>
<evidence type="ECO:0000259" key="12">
    <source>
        <dbReference type="PROSITE" id="PS50011"/>
    </source>
</evidence>
<evidence type="ECO:0000256" key="5">
    <source>
        <dbReference type="ARBA" id="ARBA00022777"/>
    </source>
</evidence>
<comment type="caution">
    <text evidence="13">The sequence shown here is derived from an EMBL/GenBank/DDBJ whole genome shotgun (WGS) entry which is preliminary data.</text>
</comment>
<dbReference type="SUPFAM" id="SSF56112">
    <property type="entry name" value="Protein kinase-like (PK-like)"/>
    <property type="match status" value="1"/>
</dbReference>
<organism evidence="13 14">
    <name type="scientific">Myxozyma melibiosi</name>
    <dbReference type="NCBI Taxonomy" id="54550"/>
    <lineage>
        <taxon>Eukaryota</taxon>
        <taxon>Fungi</taxon>
        <taxon>Dikarya</taxon>
        <taxon>Ascomycota</taxon>
        <taxon>Saccharomycotina</taxon>
        <taxon>Lipomycetes</taxon>
        <taxon>Lipomycetales</taxon>
        <taxon>Lipomycetaceae</taxon>
        <taxon>Myxozyma</taxon>
    </lineage>
</organism>
<accession>A0ABR1FBS4</accession>
<dbReference type="Pfam" id="PF00069">
    <property type="entry name" value="Pkinase"/>
    <property type="match status" value="1"/>
</dbReference>
<name>A0ABR1FBS4_9ASCO</name>
<evidence type="ECO:0000256" key="2">
    <source>
        <dbReference type="ARBA" id="ARBA00022527"/>
    </source>
</evidence>
<dbReference type="CDD" id="cd13994">
    <property type="entry name" value="STKc_HAL4_like"/>
    <property type="match status" value="1"/>
</dbReference>
<reference evidence="13 14" key="1">
    <citation type="submission" date="2024-03" db="EMBL/GenBank/DDBJ databases">
        <title>Genome-scale model development and genomic sequencing of the oleaginous clade Lipomyces.</title>
        <authorList>
            <consortium name="Lawrence Berkeley National Laboratory"/>
            <person name="Czajka J.J."/>
            <person name="Han Y."/>
            <person name="Kim J."/>
            <person name="Mondo S.J."/>
            <person name="Hofstad B.A."/>
            <person name="Robles A."/>
            <person name="Haridas S."/>
            <person name="Riley R."/>
            <person name="LaButti K."/>
            <person name="Pangilinan J."/>
            <person name="Andreopoulos W."/>
            <person name="Lipzen A."/>
            <person name="Yan J."/>
            <person name="Wang M."/>
            <person name="Ng V."/>
            <person name="Grigoriev I.V."/>
            <person name="Spatafora J.W."/>
            <person name="Magnuson J.K."/>
            <person name="Baker S.E."/>
            <person name="Pomraning K.R."/>
        </authorList>
    </citation>
    <scope>NUCLEOTIDE SEQUENCE [LARGE SCALE GENOMIC DNA]</scope>
    <source>
        <strain evidence="13 14">Phaff 52-87</strain>
    </source>
</reference>
<sequence>MFLKRAASSFSISSHHSTTSLTEDSTQSSSTNSGVEIPLPPNFSPPTTPLSAKYSSFTLTPLRRSTIGKGATAVVRTVYANLDHNKIYAVKEFHKNGGAYDNEHDYNAKLAVEYEIVKKLRHPNIVHTEELCLGPHSRWCHVMEYCAGGDLFALIKTQTEPMATRERNCLFKQLLRGVAYLHSVGVAHRDIKPENLLLTPDGTLKISDFGVSHVVQEHPPDSEVKLCTAVCGSEPYISPEVFPSDDDGTVLYDARTLDVWSCAITFFCITFGGHPFGKADMTDSRYREYVDKLHKFYLKYPDADFSIPDWEIFPPLRMLTPFSNGCRKLILRMLEPDPKKRITAQQALNDPFVNRIEVCCETGDSDADASCSCVDASDKDSHKAISKAAVRRTHCHFANTKKKP</sequence>
<dbReference type="InterPro" id="IPR017441">
    <property type="entry name" value="Protein_kinase_ATP_BS"/>
</dbReference>
<evidence type="ECO:0000256" key="9">
    <source>
        <dbReference type="PROSITE-ProRule" id="PRU10141"/>
    </source>
</evidence>
<feature type="binding site" evidence="9">
    <location>
        <position position="91"/>
    </location>
    <ligand>
        <name>ATP</name>
        <dbReference type="ChEBI" id="CHEBI:30616"/>
    </ligand>
</feature>
<proteinExistence type="inferred from homology"/>
<keyword evidence="2 10" id="KW-0723">Serine/threonine-protein kinase</keyword>
<dbReference type="PROSITE" id="PS00108">
    <property type="entry name" value="PROTEIN_KINASE_ST"/>
    <property type="match status" value="1"/>
</dbReference>
<comment type="catalytic activity">
    <reaction evidence="7">
        <text>L-threonyl-[protein] + ATP = O-phospho-L-threonyl-[protein] + ADP + H(+)</text>
        <dbReference type="Rhea" id="RHEA:46608"/>
        <dbReference type="Rhea" id="RHEA-COMP:11060"/>
        <dbReference type="Rhea" id="RHEA-COMP:11605"/>
        <dbReference type="ChEBI" id="CHEBI:15378"/>
        <dbReference type="ChEBI" id="CHEBI:30013"/>
        <dbReference type="ChEBI" id="CHEBI:30616"/>
        <dbReference type="ChEBI" id="CHEBI:61977"/>
        <dbReference type="ChEBI" id="CHEBI:456216"/>
        <dbReference type="EC" id="2.7.11.1"/>
    </reaction>
</comment>
<dbReference type="InterPro" id="IPR008271">
    <property type="entry name" value="Ser/Thr_kinase_AS"/>
</dbReference>
<dbReference type="EC" id="2.7.11.1" evidence="1"/>
<evidence type="ECO:0000313" key="13">
    <source>
        <dbReference type="EMBL" id="KAK7207307.1"/>
    </source>
</evidence>
<feature type="domain" description="Protein kinase" evidence="12">
    <location>
        <begin position="61"/>
        <end position="353"/>
    </location>
</feature>
<dbReference type="PANTHER" id="PTHR24343:SF191">
    <property type="entry name" value="SERINE_THREONINE PROTEIN KINASE"/>
    <property type="match status" value="1"/>
</dbReference>
<evidence type="ECO:0000256" key="1">
    <source>
        <dbReference type="ARBA" id="ARBA00012513"/>
    </source>
</evidence>
<comment type="similarity">
    <text evidence="10">Belongs to the protein kinase superfamily.</text>
</comment>
<keyword evidence="3" id="KW-0808">Transferase</keyword>
<dbReference type="Gene3D" id="1.10.510.10">
    <property type="entry name" value="Transferase(Phosphotransferase) domain 1"/>
    <property type="match status" value="1"/>
</dbReference>
<evidence type="ECO:0000256" key="3">
    <source>
        <dbReference type="ARBA" id="ARBA00022679"/>
    </source>
</evidence>
<keyword evidence="6 9" id="KW-0067">ATP-binding</keyword>
<comment type="catalytic activity">
    <reaction evidence="8">
        <text>L-seryl-[protein] + ATP = O-phospho-L-seryl-[protein] + ADP + H(+)</text>
        <dbReference type="Rhea" id="RHEA:17989"/>
        <dbReference type="Rhea" id="RHEA-COMP:9863"/>
        <dbReference type="Rhea" id="RHEA-COMP:11604"/>
        <dbReference type="ChEBI" id="CHEBI:15378"/>
        <dbReference type="ChEBI" id="CHEBI:29999"/>
        <dbReference type="ChEBI" id="CHEBI:30616"/>
        <dbReference type="ChEBI" id="CHEBI:83421"/>
        <dbReference type="ChEBI" id="CHEBI:456216"/>
        <dbReference type="EC" id="2.7.11.1"/>
    </reaction>
</comment>
<keyword evidence="4 9" id="KW-0547">Nucleotide-binding</keyword>
<dbReference type="PROSITE" id="PS50011">
    <property type="entry name" value="PROTEIN_KINASE_DOM"/>
    <property type="match status" value="1"/>
</dbReference>
<dbReference type="PANTHER" id="PTHR24343">
    <property type="entry name" value="SERINE/THREONINE KINASE"/>
    <property type="match status" value="1"/>
</dbReference>
<feature type="compositionally biased region" description="Low complexity" evidence="11">
    <location>
        <begin position="14"/>
        <end position="26"/>
    </location>
</feature>
<feature type="region of interest" description="Disordered" evidence="11">
    <location>
        <begin position="14"/>
        <end position="42"/>
    </location>
</feature>
<dbReference type="GeneID" id="90036429"/>